<reference evidence="5 6" key="1">
    <citation type="submission" date="2018-05" db="EMBL/GenBank/DDBJ databases">
        <title>Genetic diversity of glacier-inhabiting Cryobacterium bacteria in China and description of Cryobacterium mengkeensis sp. nov. and Arthrobacter glacialis sp. nov.</title>
        <authorList>
            <person name="Liu Q."/>
            <person name="Xin Y.-H."/>
        </authorList>
    </citation>
    <scope>NUCLEOTIDE SEQUENCE [LARGE SCALE GENOMIC DNA]</scope>
    <source>
        <strain evidence="5 6">LI2</strain>
    </source>
</reference>
<dbReference type="InterPro" id="IPR004556">
    <property type="entry name" value="HemK-like"/>
</dbReference>
<dbReference type="SUPFAM" id="SSF53335">
    <property type="entry name" value="S-adenosyl-L-methionine-dependent methyltransferases"/>
    <property type="match status" value="1"/>
</dbReference>
<evidence type="ECO:0000259" key="4">
    <source>
        <dbReference type="Pfam" id="PF13649"/>
    </source>
</evidence>
<dbReference type="InterPro" id="IPR022446">
    <property type="entry name" value="MeTrfrase_put"/>
</dbReference>
<dbReference type="Gene3D" id="3.40.50.150">
    <property type="entry name" value="Vaccinia Virus protein VP39"/>
    <property type="match status" value="1"/>
</dbReference>
<feature type="domain" description="Methyltransferase" evidence="4">
    <location>
        <begin position="104"/>
        <end position="194"/>
    </location>
</feature>
<protein>
    <recommendedName>
        <fullName evidence="4">Methyltransferase domain-containing protein</fullName>
    </recommendedName>
</protein>
<comment type="caution">
    <text evidence="5">The sequence shown here is derived from an EMBL/GenBank/DDBJ whole genome shotgun (WGS) entry which is preliminary data.</text>
</comment>
<dbReference type="CDD" id="cd02440">
    <property type="entry name" value="AdoMet_MTases"/>
    <property type="match status" value="1"/>
</dbReference>
<evidence type="ECO:0000313" key="5">
    <source>
        <dbReference type="EMBL" id="PYI66450.1"/>
    </source>
</evidence>
<gene>
    <name evidence="5" type="ORF">CVV68_14260</name>
</gene>
<organism evidence="5 6">
    <name type="scientific">Arthrobacter livingstonensis</name>
    <dbReference type="NCBI Taxonomy" id="670078"/>
    <lineage>
        <taxon>Bacteria</taxon>
        <taxon>Bacillati</taxon>
        <taxon>Actinomycetota</taxon>
        <taxon>Actinomycetes</taxon>
        <taxon>Micrococcales</taxon>
        <taxon>Micrococcaceae</taxon>
        <taxon>Arthrobacter</taxon>
    </lineage>
</organism>
<dbReference type="NCBIfam" id="TIGR00536">
    <property type="entry name" value="hemK_fam"/>
    <property type="match status" value="1"/>
</dbReference>
<dbReference type="NCBIfam" id="TIGR03704">
    <property type="entry name" value="PrmC_rel_meth"/>
    <property type="match status" value="1"/>
</dbReference>
<evidence type="ECO:0000256" key="2">
    <source>
        <dbReference type="ARBA" id="ARBA00022679"/>
    </source>
</evidence>
<dbReference type="GO" id="GO:0102559">
    <property type="term" value="F:peptide chain release factor N(5)-glutamine methyltransferase activity"/>
    <property type="evidence" value="ECO:0007669"/>
    <property type="project" value="UniProtKB-EC"/>
</dbReference>
<evidence type="ECO:0000256" key="3">
    <source>
        <dbReference type="ARBA" id="ARBA00022691"/>
    </source>
</evidence>
<dbReference type="EMBL" id="QJVD01000015">
    <property type="protein sequence ID" value="PYI66450.1"/>
    <property type="molecule type" value="Genomic_DNA"/>
</dbReference>
<evidence type="ECO:0000313" key="6">
    <source>
        <dbReference type="Proteomes" id="UP000247832"/>
    </source>
</evidence>
<dbReference type="InterPro" id="IPR029063">
    <property type="entry name" value="SAM-dependent_MTases_sf"/>
</dbReference>
<evidence type="ECO:0000256" key="1">
    <source>
        <dbReference type="ARBA" id="ARBA00022603"/>
    </source>
</evidence>
<name>A0A2V5LI22_9MICC</name>
<dbReference type="PANTHER" id="PTHR18895">
    <property type="entry name" value="HEMK METHYLTRANSFERASE"/>
    <property type="match status" value="1"/>
</dbReference>
<keyword evidence="3" id="KW-0949">S-adenosyl-L-methionine</keyword>
<dbReference type="GO" id="GO:0032259">
    <property type="term" value="P:methylation"/>
    <property type="evidence" value="ECO:0007669"/>
    <property type="project" value="UniProtKB-KW"/>
</dbReference>
<keyword evidence="1" id="KW-0489">Methyltransferase</keyword>
<dbReference type="Proteomes" id="UP000247832">
    <property type="component" value="Unassembled WGS sequence"/>
</dbReference>
<accession>A0A2V5LI22</accession>
<keyword evidence="6" id="KW-1185">Reference proteome</keyword>
<sequence>MPDSSAARVVAQLRAAGCVYAEDEAEILMASARTPHELGTMLQRRVEGLPLEHIVGWAAFHGLRIKVAPGVFVPRLRTEFLVLQAAAILRSSAGSPAGPPAGAVLDLCCGSGAIAAALAVEFPGLKIHAADIDPVAVACAAENLAPFGGRPHCGDLFDPLPPEQRGRITLITANAPYVPTNDIAFMPQEARVFEPDAALNGGADGLDIQRRIAAAAPEWLAPGGCLVVETSPAQADASVAILKAHGFRARMSHSDEMDGTVVVGRL</sequence>
<dbReference type="Pfam" id="PF13649">
    <property type="entry name" value="Methyltransf_25"/>
    <property type="match status" value="1"/>
</dbReference>
<proteinExistence type="predicted"/>
<dbReference type="InterPro" id="IPR050320">
    <property type="entry name" value="N5-glutamine_MTase"/>
</dbReference>
<dbReference type="AlphaFoldDB" id="A0A2V5LI22"/>
<dbReference type="RefSeq" id="WP_110501669.1">
    <property type="nucleotide sequence ID" value="NZ_QJVD01000015.1"/>
</dbReference>
<dbReference type="InterPro" id="IPR041698">
    <property type="entry name" value="Methyltransf_25"/>
</dbReference>
<keyword evidence="2" id="KW-0808">Transferase</keyword>
<dbReference type="OrthoDB" id="9800643at2"/>
<dbReference type="PANTHER" id="PTHR18895:SF74">
    <property type="entry name" value="MTRF1L RELEASE FACTOR GLUTAMINE METHYLTRANSFERASE"/>
    <property type="match status" value="1"/>
</dbReference>